<reference evidence="8" key="1">
    <citation type="submission" date="2025-08" db="UniProtKB">
        <authorList>
            <consortium name="RefSeq"/>
        </authorList>
    </citation>
    <scope>IDENTIFICATION</scope>
</reference>
<dbReference type="SMART" id="SM00248">
    <property type="entry name" value="ANK"/>
    <property type="match status" value="6"/>
</dbReference>
<dbReference type="PRINTS" id="PR01415">
    <property type="entry name" value="ANKYRIN"/>
</dbReference>
<feature type="compositionally biased region" description="Basic residues" evidence="4">
    <location>
        <begin position="1"/>
        <end position="14"/>
    </location>
</feature>
<feature type="region of interest" description="Disordered" evidence="4">
    <location>
        <begin position="1"/>
        <end position="24"/>
    </location>
</feature>
<keyword evidence="1 3" id="KW-0175">Coiled coil</keyword>
<dbReference type="Pfam" id="PF12796">
    <property type="entry name" value="Ank_2"/>
    <property type="match status" value="2"/>
</dbReference>
<dbReference type="InterPro" id="IPR021885">
    <property type="entry name" value="DUF3496"/>
</dbReference>
<feature type="repeat" description="ANK" evidence="2">
    <location>
        <begin position="166"/>
        <end position="198"/>
    </location>
</feature>
<name>A0A6P7Z3R7_9AMPH</name>
<evidence type="ECO:0000313" key="7">
    <source>
        <dbReference type="Proteomes" id="UP000515156"/>
    </source>
</evidence>
<evidence type="ECO:0000313" key="8">
    <source>
        <dbReference type="RefSeq" id="XP_030072033.1"/>
    </source>
</evidence>
<feature type="region of interest" description="Disordered" evidence="4">
    <location>
        <begin position="300"/>
        <end position="355"/>
    </location>
</feature>
<feature type="coiled-coil region" evidence="3">
    <location>
        <begin position="990"/>
        <end position="1111"/>
    </location>
</feature>
<dbReference type="PANTHER" id="PTHR24147">
    <property type="entry name" value="ANKYRIN REPEAT DOMAIN 36-RELATED"/>
    <property type="match status" value="1"/>
</dbReference>
<dbReference type="InterPro" id="IPR050657">
    <property type="entry name" value="Ankyrin_repeat_domain"/>
</dbReference>
<dbReference type="KEGG" id="muo:115478669"/>
<feature type="domain" description="DUF3496" evidence="5">
    <location>
        <begin position="1868"/>
        <end position="1981"/>
    </location>
</feature>
<dbReference type="PROSITE" id="PS50088">
    <property type="entry name" value="ANK_REPEAT"/>
    <property type="match status" value="5"/>
</dbReference>
<dbReference type="InterPro" id="IPR002110">
    <property type="entry name" value="Ankyrin_rpt"/>
</dbReference>
<feature type="coiled-coil region" evidence="3">
    <location>
        <begin position="1137"/>
        <end position="1203"/>
    </location>
</feature>
<dbReference type="OrthoDB" id="366390at2759"/>
<feature type="region of interest" description="Disordered" evidence="4">
    <location>
        <begin position="432"/>
        <end position="453"/>
    </location>
</feature>
<dbReference type="Proteomes" id="UP000515156">
    <property type="component" value="Chromosome 10"/>
</dbReference>
<feature type="region of interest" description="Disordered" evidence="4">
    <location>
        <begin position="802"/>
        <end position="833"/>
    </location>
</feature>
<feature type="coiled-coil region" evidence="3">
    <location>
        <begin position="1861"/>
        <end position="1944"/>
    </location>
</feature>
<dbReference type="CTD" id="22852"/>
<dbReference type="Pfam" id="PF00023">
    <property type="entry name" value="Ank"/>
    <property type="match status" value="1"/>
</dbReference>
<feature type="coiled-coil region" evidence="3">
    <location>
        <begin position="1229"/>
        <end position="1393"/>
    </location>
</feature>
<evidence type="ECO:0000256" key="3">
    <source>
        <dbReference type="SAM" id="Coils"/>
    </source>
</evidence>
<evidence type="ECO:0000259" key="5">
    <source>
        <dbReference type="Pfam" id="PF12001"/>
    </source>
</evidence>
<feature type="region of interest" description="Disordered" evidence="4">
    <location>
        <begin position="501"/>
        <end position="547"/>
    </location>
</feature>
<evidence type="ECO:0000259" key="6">
    <source>
        <dbReference type="Pfam" id="PF14915"/>
    </source>
</evidence>
<feature type="coiled-coil region" evidence="3">
    <location>
        <begin position="1458"/>
        <end position="1590"/>
    </location>
</feature>
<feature type="compositionally biased region" description="Polar residues" evidence="4">
    <location>
        <begin position="507"/>
        <end position="517"/>
    </location>
</feature>
<dbReference type="InterPro" id="IPR036770">
    <property type="entry name" value="Ankyrin_rpt-contain_sf"/>
</dbReference>
<keyword evidence="2" id="KW-0040">ANK repeat</keyword>
<feature type="compositionally biased region" description="Basic and acidic residues" evidence="4">
    <location>
        <begin position="753"/>
        <end position="767"/>
    </location>
</feature>
<feature type="coiled-coil region" evidence="3">
    <location>
        <begin position="1668"/>
        <end position="1716"/>
    </location>
</feature>
<keyword evidence="7" id="KW-1185">Reference proteome</keyword>
<dbReference type="GeneID" id="115478669"/>
<feature type="region of interest" description="Disordered" evidence="4">
    <location>
        <begin position="370"/>
        <end position="407"/>
    </location>
</feature>
<evidence type="ECO:0000256" key="1">
    <source>
        <dbReference type="ARBA" id="ARBA00023054"/>
    </source>
</evidence>
<feature type="compositionally biased region" description="Polar residues" evidence="4">
    <location>
        <begin position="529"/>
        <end position="539"/>
    </location>
</feature>
<feature type="repeat" description="ANK" evidence="2">
    <location>
        <begin position="67"/>
        <end position="99"/>
    </location>
</feature>
<dbReference type="Pfam" id="PF14915">
    <property type="entry name" value="CCDC144C"/>
    <property type="match status" value="1"/>
</dbReference>
<protein>
    <submittedName>
        <fullName evidence="8">Ankyrin repeat domain-containing protein 26</fullName>
    </submittedName>
</protein>
<dbReference type="SUPFAM" id="SSF48403">
    <property type="entry name" value="Ankyrin repeat"/>
    <property type="match status" value="1"/>
</dbReference>
<feature type="domain" description="CCDC144C-like coiled-coil" evidence="6">
    <location>
        <begin position="1030"/>
        <end position="1506"/>
    </location>
</feature>
<feature type="coiled-coil region" evidence="3">
    <location>
        <begin position="1740"/>
        <end position="1809"/>
    </location>
</feature>
<organism evidence="7 8">
    <name type="scientific">Microcaecilia unicolor</name>
    <dbReference type="NCBI Taxonomy" id="1415580"/>
    <lineage>
        <taxon>Eukaryota</taxon>
        <taxon>Metazoa</taxon>
        <taxon>Chordata</taxon>
        <taxon>Craniata</taxon>
        <taxon>Vertebrata</taxon>
        <taxon>Euteleostomi</taxon>
        <taxon>Amphibia</taxon>
        <taxon>Gymnophiona</taxon>
        <taxon>Siphonopidae</taxon>
        <taxon>Microcaecilia</taxon>
    </lineage>
</organism>
<sequence length="2074" mass="235091">MKRLFSFGKKKKRGLSPSASDSGSVLSAGYELKEKELGKLHRAAAAGDLAKLRQLLKKHDVNLLDKENRTPLHLACANGHPELVTFLVENKSRVNVCDNDSRSPLMKAVQCQQERCVTLLLEHEADPNVVDINGNTALHLAALIPALSVASQLLEHDARIDARNKENCTPLILAVAENHQDIAEYLLKEGADVNAKDKSGRTSLMVAASNGQISLVKLLLQCNANLSIKDDKGWTADDYAIMNGHHACSHLIIEHGSKKKLNHSPLYYGTSKAKPMPLFSSPGKVIDIGFTLGGPAVDKEVADDNSQAESASRASDKVEGGDSWASSEEEELAFTPKKSQKPSLTHIMSAPQQTKKTVNEQISIIRNLPIAISQQSKSDSEDNSVPDSEDEDMNNHSPPKPLGQAQSSLHPVYMSPISLLRPPQMTSTPLLGFEQEEESSEKEDSSDLEKDDNDKYVHNVSIQETGLNSAGILPTLDAPENLETSAFKRGTAVLMSELGLEEDPNSVWDSESASESPIKQAESDLTLPAIQTQVQNSSEDPSKGSSEKCALLQTAMIPAVSEIHDASPKEGLAKENMGKQKSDLMEEFGLDDADDIEDVSDWDSTNSSLKYIPHARNLQISPDKKCSPVSPLSKTNKENAVVVEAEDETIPVMPLEENCIFNVQTSVEPMLQNNVQSLEAPKPELEYKQLMQLAQKNEEKSSWESGDNLCVPNLEENEKLKNVVVLPPASMYSGPLFKMELSEEQSLENGETENSHKEIDEEKRKNTQDGQQYDEMKTLPLRGNHETATMQKMMVGDKKKLHLKGNQSTEKGGKKNTLAKKQVKNSISTKGQAKSLHKFLKRNNLPSVWEDGSKNQSKKWISKLTPKSNDQPVMSANGNPLEVFDDSTASETSLDDGRFASKAVTNKDKVNLQVDIIDDLDDLTPSSDTATEECDSPTSTVYKNALLLIAQLGIEGQDSVSLLKIQNIVHEYERLIEKENGRYVLLMGKLRKLENDKKEFQQIIEETRESKSKLEHEKVELESDLNNLRFTLKQEEEKRKSSELLYEKGKDQLRKKEDQCCKEMEEKQQLELTLRNLEMEQRAMRNNMKQLEEERNEAQRLLSQERSARVQEGILNNHLRKQKEIEETKKIAKSSEMSEVSEREKDLVRENRLLEEEMTVLRLELKQVRARNQEEESKYSEEKEILKEKIDDVKKNLKLNEESLTQTILQYNGQINALKTETSMLSSKVEHEKQSKERLEAEVESFRSRLSTAVQELERSQASKSDAEHTLQRERDKWLHCEDKLNDKLSSLQETINNLSQQLSKAEAKANSLENELHCTTLTVREKTQTLETTQVDLNQAQIRTKELEKTLETERSQKIKCTVKQETTQERLAQIQSENMLLRQQLEDVQNKGLMKEKAVSDVQDRFSDIYSKLRADSERQIYEFKERNKELISNSNEFREQVYKLETEKVEREGALRQLQQEIADSLKKLSMSEASLEVTTRYRNDLEDEKLHLQKEIEKIKSKLQDSEEKHIQAEHHVHELKNAFDVKERELLSASQKLQEFSAVSSETEKTVKQLEEHIQRLEIENARLEATVQQQTSKIEILQKERQESTLVCNRFEDLITSLQAAKIGLEDQLNQQVHKQTVLSQSAQDSHNLWEEELKSRSRLGIRLTQLDREKTELVDQFEGERKKVKKLAELKRSLEARLDQEIKRNGELQKETNGLKKLLKNAKKKMKEYESGEFVSQRNTFQSDLKNKHFETESQISRLKTKVDELSQRLETESSKSAQLESSNCDLQEQLSSMNILHKNHEKSKHQLEEEVANLKRHVETNMMDHNQMDQYRKEIEQRARQEIRQKLEEVNLFLQTQAASQEALEQIKANNDATLRNQLEHRIQDLESELGRVKSAQQDSLSQKESSQTELGRYRDLYSEELKLRKSLANKLDRANERLSEANSKLLNEHQRSKTFANNIVNRSLTASPVLDASQFGNLGNNLTLNRNLGLGGGGGGFLSSVGNALSSTNRVEAYLAKMQVELEKNITKELDQANAELESGSVRVSPVGSTTGSLRNLTVDQDPVSRATQQYVEVLKKNYKI</sequence>
<feature type="compositionally biased region" description="Acidic residues" evidence="4">
    <location>
        <begin position="381"/>
        <end position="392"/>
    </location>
</feature>
<feature type="repeat" description="ANK" evidence="2">
    <location>
        <begin position="133"/>
        <end position="165"/>
    </location>
</feature>
<proteinExistence type="predicted"/>
<evidence type="ECO:0000256" key="4">
    <source>
        <dbReference type="SAM" id="MobiDB-lite"/>
    </source>
</evidence>
<feature type="compositionally biased region" description="Polar residues" evidence="4">
    <location>
        <begin position="304"/>
        <end position="313"/>
    </location>
</feature>
<gene>
    <name evidence="8" type="primary">ANKRD26</name>
</gene>
<feature type="repeat" description="ANK" evidence="2">
    <location>
        <begin position="100"/>
        <end position="132"/>
    </location>
</feature>
<feature type="compositionally biased region" description="Basic and acidic residues" evidence="4">
    <location>
        <begin position="442"/>
        <end position="453"/>
    </location>
</feature>
<dbReference type="Gene3D" id="1.25.40.20">
    <property type="entry name" value="Ankyrin repeat-containing domain"/>
    <property type="match status" value="2"/>
</dbReference>
<feature type="region of interest" description="Disordered" evidence="4">
    <location>
        <begin position="742"/>
        <end position="774"/>
    </location>
</feature>
<dbReference type="PANTHER" id="PTHR24147:SF53">
    <property type="entry name" value="ANKYRIN REPEAT DOMAIN 26"/>
    <property type="match status" value="1"/>
</dbReference>
<dbReference type="PROSITE" id="PS50297">
    <property type="entry name" value="ANK_REP_REGION"/>
    <property type="match status" value="4"/>
</dbReference>
<dbReference type="FunCoup" id="A0A6P7Z3R7">
    <property type="interactions" value="645"/>
</dbReference>
<dbReference type="RefSeq" id="XP_030072033.1">
    <property type="nucleotide sequence ID" value="XM_030216173.1"/>
</dbReference>
<accession>A0A6P7Z3R7</accession>
<dbReference type="Pfam" id="PF12001">
    <property type="entry name" value="DUF3496"/>
    <property type="match status" value="1"/>
</dbReference>
<dbReference type="InterPro" id="IPR039497">
    <property type="entry name" value="CC144C-like_CC_dom"/>
</dbReference>
<feature type="repeat" description="ANK" evidence="2">
    <location>
        <begin position="199"/>
        <end position="231"/>
    </location>
</feature>
<dbReference type="InParanoid" id="A0A6P7Z3R7"/>
<evidence type="ECO:0000256" key="2">
    <source>
        <dbReference type="PROSITE-ProRule" id="PRU00023"/>
    </source>
</evidence>